<protein>
    <recommendedName>
        <fullName evidence="2">diguanylate cyclase</fullName>
        <ecNumber evidence="2">2.7.7.65</ecNumber>
    </recommendedName>
</protein>
<gene>
    <name evidence="8" type="ordered locus">VVA0936</name>
</gene>
<dbReference type="Proteomes" id="UP000002675">
    <property type="component" value="Chromosome II"/>
</dbReference>
<dbReference type="EMBL" id="BA000038">
    <property type="protein sequence ID" value="BAC96962.1"/>
    <property type="molecule type" value="Genomic_DNA"/>
</dbReference>
<dbReference type="EC" id="2.7.7.65" evidence="2"/>
<dbReference type="Pfam" id="PF00990">
    <property type="entry name" value="GGDEF"/>
    <property type="match status" value="1"/>
</dbReference>
<feature type="domain" description="GGDEF" evidence="7">
    <location>
        <begin position="197"/>
        <end position="334"/>
    </location>
</feature>
<dbReference type="SUPFAM" id="SSF55073">
    <property type="entry name" value="Nucleotide cyclase"/>
    <property type="match status" value="1"/>
</dbReference>
<dbReference type="GO" id="GO:0043709">
    <property type="term" value="P:cell adhesion involved in single-species biofilm formation"/>
    <property type="evidence" value="ECO:0007669"/>
    <property type="project" value="TreeGrafter"/>
</dbReference>
<keyword evidence="4" id="KW-0597">Phosphoprotein</keyword>
<dbReference type="InterPro" id="IPR050469">
    <property type="entry name" value="Diguanylate_Cyclase"/>
</dbReference>
<dbReference type="InterPro" id="IPR043128">
    <property type="entry name" value="Rev_trsase/Diguanyl_cyclase"/>
</dbReference>
<dbReference type="PROSITE" id="PS50110">
    <property type="entry name" value="RESPONSE_REGULATORY"/>
    <property type="match status" value="1"/>
</dbReference>
<dbReference type="FunFam" id="3.30.70.270:FF:000001">
    <property type="entry name" value="Diguanylate cyclase domain protein"/>
    <property type="match status" value="1"/>
</dbReference>
<evidence type="ECO:0000256" key="2">
    <source>
        <dbReference type="ARBA" id="ARBA00012528"/>
    </source>
</evidence>
<dbReference type="SMART" id="SM00448">
    <property type="entry name" value="REC"/>
    <property type="match status" value="1"/>
</dbReference>
<keyword evidence="5" id="KW-0175">Coiled coil</keyword>
<dbReference type="Pfam" id="PF00072">
    <property type="entry name" value="Response_reg"/>
    <property type="match status" value="1"/>
</dbReference>
<dbReference type="GO" id="GO:0005886">
    <property type="term" value="C:plasma membrane"/>
    <property type="evidence" value="ECO:0007669"/>
    <property type="project" value="TreeGrafter"/>
</dbReference>
<sequence>MLNMPDKPTLLIVDDKIENLLTLEGLLECFDVNLVRATSGEEALAHTLDHDFALVLLDVQMPNMNGFEVAELMRGNRKTRNIPIIFVTAASKADEHIFKGYEHGAVDYLLKPLNTLVFQSKVRVFLELYEQRHALKKKTLEFDQKLAELEELQQQLEETNEQLLLLSTTDSLTGLNNRRRFEEIFQDEWHRSQRSSVPISMIIFDIDHFKKYNDTFGHQQGDECLRMIAEAIRSMKLRCLDKIARIGGEEFAVILPETEMEGAKHVANRIRTTIEELSITHSHHATLPYVTASLGVCSIVPEIDTNPRLLLKKADEALYRAKRTGRNRIAEAQFDELYEQI</sequence>
<evidence type="ECO:0000256" key="3">
    <source>
        <dbReference type="ARBA" id="ARBA00034247"/>
    </source>
</evidence>
<dbReference type="GO" id="GO:1902201">
    <property type="term" value="P:negative regulation of bacterial-type flagellum-dependent cell motility"/>
    <property type="evidence" value="ECO:0007669"/>
    <property type="project" value="TreeGrafter"/>
</dbReference>
<dbReference type="PROSITE" id="PS50887">
    <property type="entry name" value="GGDEF"/>
    <property type="match status" value="1"/>
</dbReference>
<dbReference type="InterPro" id="IPR011006">
    <property type="entry name" value="CheY-like_superfamily"/>
</dbReference>
<dbReference type="SUPFAM" id="SSF52172">
    <property type="entry name" value="CheY-like"/>
    <property type="match status" value="1"/>
</dbReference>
<dbReference type="KEGG" id="vvy:VVA0936"/>
<dbReference type="NCBIfam" id="TIGR00254">
    <property type="entry name" value="GGDEF"/>
    <property type="match status" value="1"/>
</dbReference>
<evidence type="ECO:0000256" key="1">
    <source>
        <dbReference type="ARBA" id="ARBA00001946"/>
    </source>
</evidence>
<dbReference type="InterPro" id="IPR000160">
    <property type="entry name" value="GGDEF_dom"/>
</dbReference>
<dbReference type="STRING" id="672.VV93_v1c38770"/>
<accession>Q7MDV0</accession>
<dbReference type="PANTHER" id="PTHR45138:SF9">
    <property type="entry name" value="DIGUANYLATE CYCLASE DGCM-RELATED"/>
    <property type="match status" value="1"/>
</dbReference>
<feature type="domain" description="Response regulatory" evidence="6">
    <location>
        <begin position="9"/>
        <end position="126"/>
    </location>
</feature>
<dbReference type="CDD" id="cd01949">
    <property type="entry name" value="GGDEF"/>
    <property type="match status" value="1"/>
</dbReference>
<dbReference type="eggNOG" id="COG3706">
    <property type="taxonomic scope" value="Bacteria"/>
</dbReference>
<dbReference type="Gene3D" id="3.30.70.270">
    <property type="match status" value="1"/>
</dbReference>
<evidence type="ECO:0000313" key="8">
    <source>
        <dbReference type="EMBL" id="BAC96962.1"/>
    </source>
</evidence>
<feature type="modified residue" description="4-aspartylphosphate" evidence="4">
    <location>
        <position position="58"/>
    </location>
</feature>
<organism evidence="8 9">
    <name type="scientific">Vibrio vulnificus (strain YJ016)</name>
    <dbReference type="NCBI Taxonomy" id="196600"/>
    <lineage>
        <taxon>Bacteria</taxon>
        <taxon>Pseudomonadati</taxon>
        <taxon>Pseudomonadota</taxon>
        <taxon>Gammaproteobacteria</taxon>
        <taxon>Vibrionales</taxon>
        <taxon>Vibrionaceae</taxon>
        <taxon>Vibrio</taxon>
    </lineage>
</organism>
<dbReference type="InterPro" id="IPR029787">
    <property type="entry name" value="Nucleotide_cyclase"/>
</dbReference>
<reference evidence="8 9" key="1">
    <citation type="journal article" date="2003" name="Genome Res.">
        <title>Comparative genome analysis of Vibrio vulnificus, a marine pathogen.</title>
        <authorList>
            <person name="Chen C.Y."/>
            <person name="Wu K.M."/>
            <person name="Chang Y.C."/>
            <person name="Chang C.H."/>
            <person name="Tsai H.C."/>
            <person name="Liao T.L."/>
            <person name="Liu Y.M."/>
            <person name="Chen H.J."/>
            <person name="Shen A.B."/>
            <person name="Li J.C."/>
            <person name="Su T.L."/>
            <person name="Shao C.P."/>
            <person name="Lee C.T."/>
            <person name="Hor L.I."/>
            <person name="Tsai S.F."/>
        </authorList>
    </citation>
    <scope>NUCLEOTIDE SEQUENCE [LARGE SCALE GENOMIC DNA]</scope>
    <source>
        <strain evidence="8 9">YJ016</strain>
    </source>
</reference>
<feature type="coiled-coil region" evidence="5">
    <location>
        <begin position="135"/>
        <end position="169"/>
    </location>
</feature>
<evidence type="ECO:0000259" key="6">
    <source>
        <dbReference type="PROSITE" id="PS50110"/>
    </source>
</evidence>
<comment type="cofactor">
    <cofactor evidence="1">
        <name>Mg(2+)</name>
        <dbReference type="ChEBI" id="CHEBI:18420"/>
    </cofactor>
</comment>
<evidence type="ECO:0000256" key="4">
    <source>
        <dbReference type="PROSITE-ProRule" id="PRU00169"/>
    </source>
</evidence>
<name>Q7MDV0_VIBVY</name>
<proteinExistence type="predicted"/>
<dbReference type="GO" id="GO:0000160">
    <property type="term" value="P:phosphorelay signal transduction system"/>
    <property type="evidence" value="ECO:0007669"/>
    <property type="project" value="InterPro"/>
</dbReference>
<evidence type="ECO:0000256" key="5">
    <source>
        <dbReference type="SAM" id="Coils"/>
    </source>
</evidence>
<dbReference type="PANTHER" id="PTHR45138">
    <property type="entry name" value="REGULATORY COMPONENTS OF SENSORY TRANSDUCTION SYSTEM"/>
    <property type="match status" value="1"/>
</dbReference>
<dbReference type="GO" id="GO:0052621">
    <property type="term" value="F:diguanylate cyclase activity"/>
    <property type="evidence" value="ECO:0007669"/>
    <property type="project" value="UniProtKB-EC"/>
</dbReference>
<dbReference type="InterPro" id="IPR001789">
    <property type="entry name" value="Sig_transdc_resp-reg_receiver"/>
</dbReference>
<comment type="catalytic activity">
    <reaction evidence="3">
        <text>2 GTP = 3',3'-c-di-GMP + 2 diphosphate</text>
        <dbReference type="Rhea" id="RHEA:24898"/>
        <dbReference type="ChEBI" id="CHEBI:33019"/>
        <dbReference type="ChEBI" id="CHEBI:37565"/>
        <dbReference type="ChEBI" id="CHEBI:58805"/>
        <dbReference type="EC" id="2.7.7.65"/>
    </reaction>
</comment>
<evidence type="ECO:0000313" key="9">
    <source>
        <dbReference type="Proteomes" id="UP000002675"/>
    </source>
</evidence>
<dbReference type="SMART" id="SM00267">
    <property type="entry name" value="GGDEF"/>
    <property type="match status" value="1"/>
</dbReference>
<dbReference type="AlphaFoldDB" id="Q7MDV0"/>
<evidence type="ECO:0000259" key="7">
    <source>
        <dbReference type="PROSITE" id="PS50887"/>
    </source>
</evidence>
<dbReference type="HOGENOM" id="CLU_000445_11_28_6"/>
<dbReference type="Gene3D" id="3.40.50.2300">
    <property type="match status" value="1"/>
</dbReference>